<dbReference type="PANTHER" id="PTHR43357:SF3">
    <property type="entry name" value="FE(3+)-TRANSPORT SYSTEM PERMEASE PROTEIN FBPB 2"/>
    <property type="match status" value="1"/>
</dbReference>
<feature type="domain" description="ABC transmembrane type-1" evidence="9">
    <location>
        <begin position="78"/>
        <end position="279"/>
    </location>
</feature>
<feature type="transmembrane region" description="Helical" evidence="8">
    <location>
        <begin position="76"/>
        <end position="101"/>
    </location>
</feature>
<keyword evidence="5 8" id="KW-0812">Transmembrane</keyword>
<keyword evidence="4" id="KW-0997">Cell inner membrane</keyword>
<accession>A0ABD4SR21</accession>
<dbReference type="InterPro" id="IPR000515">
    <property type="entry name" value="MetI-like"/>
</dbReference>
<comment type="caution">
    <text evidence="10">The sequence shown here is derived from an EMBL/GenBank/DDBJ whole genome shotgun (WGS) entry which is preliminary data.</text>
</comment>
<protein>
    <submittedName>
        <fullName evidence="10">Iron ABC transporter permease</fullName>
    </submittedName>
</protein>
<evidence type="ECO:0000313" key="10">
    <source>
        <dbReference type="EMBL" id="MCG9026211.1"/>
    </source>
</evidence>
<feature type="transmembrane region" description="Helical" evidence="8">
    <location>
        <begin position="219"/>
        <end position="241"/>
    </location>
</feature>
<name>A0ABD4SR21_9NEIS</name>
<evidence type="ECO:0000256" key="3">
    <source>
        <dbReference type="ARBA" id="ARBA00022475"/>
    </source>
</evidence>
<keyword evidence="3" id="KW-1003">Cell membrane</keyword>
<evidence type="ECO:0000256" key="8">
    <source>
        <dbReference type="RuleBase" id="RU363032"/>
    </source>
</evidence>
<evidence type="ECO:0000256" key="4">
    <source>
        <dbReference type="ARBA" id="ARBA00022519"/>
    </source>
</evidence>
<keyword evidence="7 8" id="KW-0472">Membrane</keyword>
<evidence type="ECO:0000256" key="2">
    <source>
        <dbReference type="ARBA" id="ARBA00022448"/>
    </source>
</evidence>
<evidence type="ECO:0000313" key="11">
    <source>
        <dbReference type="Proteomes" id="UP001200247"/>
    </source>
</evidence>
<keyword evidence="2 8" id="KW-0813">Transport</keyword>
<evidence type="ECO:0000256" key="6">
    <source>
        <dbReference type="ARBA" id="ARBA00022989"/>
    </source>
</evidence>
<feature type="domain" description="ABC transmembrane type-1" evidence="9">
    <location>
        <begin position="350"/>
        <end position="554"/>
    </location>
</feature>
<dbReference type="GO" id="GO:0005886">
    <property type="term" value="C:plasma membrane"/>
    <property type="evidence" value="ECO:0007669"/>
    <property type="project" value="UniProtKB-SubCell"/>
</dbReference>
<feature type="transmembrane region" description="Helical" evidence="8">
    <location>
        <begin position="482"/>
        <end position="500"/>
    </location>
</feature>
<feature type="transmembrane region" description="Helical" evidence="8">
    <location>
        <begin position="253"/>
        <end position="280"/>
    </location>
</feature>
<dbReference type="RefSeq" id="WP_239894076.1">
    <property type="nucleotide sequence ID" value="NZ_JAJAXM010000016.1"/>
</dbReference>
<evidence type="ECO:0000256" key="5">
    <source>
        <dbReference type="ARBA" id="ARBA00022692"/>
    </source>
</evidence>
<feature type="transmembrane region" description="Helical" evidence="8">
    <location>
        <begin position="308"/>
        <end position="334"/>
    </location>
</feature>
<dbReference type="PANTHER" id="PTHR43357">
    <property type="entry name" value="INNER MEMBRANE ABC TRANSPORTER PERMEASE PROTEIN YDCV"/>
    <property type="match status" value="1"/>
</dbReference>
<dbReference type="EMBL" id="JAJAXM010000016">
    <property type="protein sequence ID" value="MCG9026211.1"/>
    <property type="molecule type" value="Genomic_DNA"/>
</dbReference>
<dbReference type="Proteomes" id="UP001200247">
    <property type="component" value="Unassembled WGS sequence"/>
</dbReference>
<feature type="transmembrane region" description="Helical" evidence="8">
    <location>
        <begin position="385"/>
        <end position="412"/>
    </location>
</feature>
<dbReference type="Gene3D" id="1.10.3720.10">
    <property type="entry name" value="MetI-like"/>
    <property type="match status" value="2"/>
</dbReference>
<evidence type="ECO:0000256" key="1">
    <source>
        <dbReference type="ARBA" id="ARBA00004429"/>
    </source>
</evidence>
<keyword evidence="6 8" id="KW-1133">Transmembrane helix</keyword>
<feature type="transmembrane region" description="Helical" evidence="8">
    <location>
        <begin position="160"/>
        <end position="182"/>
    </location>
</feature>
<feature type="transmembrane region" description="Helical" evidence="8">
    <location>
        <begin position="346"/>
        <end position="373"/>
    </location>
</feature>
<feature type="transmembrane region" description="Helical" evidence="8">
    <location>
        <begin position="536"/>
        <end position="555"/>
    </location>
</feature>
<feature type="transmembrane region" description="Helical" evidence="8">
    <location>
        <begin position="113"/>
        <end position="140"/>
    </location>
</feature>
<dbReference type="PROSITE" id="PS50928">
    <property type="entry name" value="ABC_TM1"/>
    <property type="match status" value="2"/>
</dbReference>
<sequence>MPVIADPAIPLSTRASATGGALSFVVRTLNQSLWLWRLGSAGIALLTAIPLAVILSSLGQIDLSLWQHLGDIVLPILLANTAILLTGVGIGVLLLGVPLAWLTAVHDFPGRRFFSWALMLPLAMPAYVLAFAMVGLLDFTGPLQTWLRTLADGPVVFPPIRSTGGVIIVMSLSLYPYVYLLARNAFATQGRRALEAAASLGLSPWQGFWRVALPMARPWIIGGLSLALMETLADFGTVSVFNFDTFTTAIYKAWFSFFSLPAAAQLASLLVIGVFGLVWLEQRARGRRAYVQRQPAPLPRTPLHGKRAWLATTGAGLVLLLAFGVPFAQLLVWALSVMETDLDARYFGFVGNTLLLALLTAGLVTTLALLLAYAQRRDASLPTRLAVRLATLGYAVPGTVLAVGVFVPVAWLDNQLLNHLPWLAGQTAIFKGTLAVMLLALAARFAAVGFSPVDSALARIPKSQEESARLLGMRGLPLLRRVYLPQLRGSLLTALLMVLVDTMKEMPITLMTRPFGWDTLAVRVFEMTSEGQWDRAALPSVAIVLTGLIPVLLLARETRS</sequence>
<dbReference type="FunFam" id="1.10.3720.10:FF:000088">
    <property type="entry name" value="Iron(III) ABC transporter, permease protein"/>
    <property type="match status" value="1"/>
</dbReference>
<organism evidence="10 11">
    <name type="scientific">Laribacter hongkongensis</name>
    <dbReference type="NCBI Taxonomy" id="168471"/>
    <lineage>
        <taxon>Bacteria</taxon>
        <taxon>Pseudomonadati</taxon>
        <taxon>Pseudomonadota</taxon>
        <taxon>Betaproteobacteria</taxon>
        <taxon>Neisseriales</taxon>
        <taxon>Aquaspirillaceae</taxon>
        <taxon>Laribacter</taxon>
    </lineage>
</organism>
<proteinExistence type="inferred from homology"/>
<gene>
    <name evidence="10" type="ORF">LH440_09905</name>
</gene>
<dbReference type="Pfam" id="PF00528">
    <property type="entry name" value="BPD_transp_1"/>
    <property type="match status" value="2"/>
</dbReference>
<comment type="similarity">
    <text evidence="8">Belongs to the binding-protein-dependent transport system permease family.</text>
</comment>
<evidence type="ECO:0000259" key="9">
    <source>
        <dbReference type="PROSITE" id="PS50928"/>
    </source>
</evidence>
<dbReference type="AlphaFoldDB" id="A0ABD4SR21"/>
<dbReference type="SUPFAM" id="SSF161098">
    <property type="entry name" value="MetI-like"/>
    <property type="match status" value="2"/>
</dbReference>
<dbReference type="InterPro" id="IPR035906">
    <property type="entry name" value="MetI-like_sf"/>
</dbReference>
<dbReference type="CDD" id="cd06261">
    <property type="entry name" value="TM_PBP2"/>
    <property type="match status" value="1"/>
</dbReference>
<reference evidence="10 11" key="1">
    <citation type="submission" date="2021-10" db="EMBL/GenBank/DDBJ databases">
        <title>Whole-genome sequencing analysis of Laribacter hongkongensis: virulence gene profiles, carbohydrate-active enzyme prediction, and antimicrobial resistance characterization.</title>
        <authorList>
            <person name="Yuan P."/>
            <person name="Zhan Y."/>
            <person name="Chen D."/>
        </authorList>
    </citation>
    <scope>NUCLEOTIDE SEQUENCE [LARGE SCALE GENOMIC DNA]</scope>
    <source>
        <strain evidence="10 11">W67</strain>
    </source>
</reference>
<feature type="transmembrane region" description="Helical" evidence="8">
    <location>
        <begin position="34"/>
        <end position="56"/>
    </location>
</feature>
<evidence type="ECO:0000256" key="7">
    <source>
        <dbReference type="ARBA" id="ARBA00023136"/>
    </source>
</evidence>
<comment type="subcellular location">
    <subcellularLocation>
        <location evidence="1">Cell inner membrane</location>
        <topology evidence="1">Multi-pass membrane protein</topology>
    </subcellularLocation>
    <subcellularLocation>
        <location evidence="8">Cell membrane</location>
        <topology evidence="8">Multi-pass membrane protein</topology>
    </subcellularLocation>
</comment>